<dbReference type="AlphaFoldDB" id="E4XV36"/>
<dbReference type="InParanoid" id="E4XV36"/>
<evidence type="ECO:0000313" key="2">
    <source>
        <dbReference type="Proteomes" id="UP000001307"/>
    </source>
</evidence>
<name>E4XV36_OIKDI</name>
<protein>
    <submittedName>
        <fullName evidence="1">Uncharacterized protein</fullName>
    </submittedName>
</protein>
<feature type="non-terminal residue" evidence="1">
    <location>
        <position position="1"/>
    </location>
</feature>
<sequence length="30" mass="3322">ALLEWRKVKGTFDQLIENQITPARAVPLGG</sequence>
<reference evidence="1" key="1">
    <citation type="journal article" date="2010" name="Science">
        <title>Plasticity of animal genome architecture unmasked by rapid evolution of a pelagic tunicate.</title>
        <authorList>
            <person name="Denoeud F."/>
            <person name="Henriet S."/>
            <person name="Mungpakdee S."/>
            <person name="Aury J.M."/>
            <person name="Da Silva C."/>
            <person name="Brinkmann H."/>
            <person name="Mikhaleva J."/>
            <person name="Olsen L.C."/>
            <person name="Jubin C."/>
            <person name="Canestro C."/>
            <person name="Bouquet J.M."/>
            <person name="Danks G."/>
            <person name="Poulain J."/>
            <person name="Campsteijn C."/>
            <person name="Adamski M."/>
            <person name="Cross I."/>
            <person name="Yadetie F."/>
            <person name="Muffato M."/>
            <person name="Louis A."/>
            <person name="Butcher S."/>
            <person name="Tsagkogeorga G."/>
            <person name="Konrad A."/>
            <person name="Singh S."/>
            <person name="Jensen M.F."/>
            <person name="Cong E.H."/>
            <person name="Eikeseth-Otteraa H."/>
            <person name="Noel B."/>
            <person name="Anthouard V."/>
            <person name="Porcel B.M."/>
            <person name="Kachouri-Lafond R."/>
            <person name="Nishino A."/>
            <person name="Ugolini M."/>
            <person name="Chourrout P."/>
            <person name="Nishida H."/>
            <person name="Aasland R."/>
            <person name="Huzurbazar S."/>
            <person name="Westhof E."/>
            <person name="Delsuc F."/>
            <person name="Lehrach H."/>
            <person name="Reinhardt R."/>
            <person name="Weissenbach J."/>
            <person name="Roy S.W."/>
            <person name="Artiguenave F."/>
            <person name="Postlethwait J.H."/>
            <person name="Manak J.R."/>
            <person name="Thompson E.M."/>
            <person name="Jaillon O."/>
            <person name="Du Pasquier L."/>
            <person name="Boudinot P."/>
            <person name="Liberles D.A."/>
            <person name="Volff J.N."/>
            <person name="Philippe H."/>
            <person name="Lenhard B."/>
            <person name="Roest Crollius H."/>
            <person name="Wincker P."/>
            <person name="Chourrout D."/>
        </authorList>
    </citation>
    <scope>NUCLEOTIDE SEQUENCE [LARGE SCALE GENOMIC DNA]</scope>
</reference>
<dbReference type="Proteomes" id="UP000001307">
    <property type="component" value="Unassembled WGS sequence"/>
</dbReference>
<dbReference type="EMBL" id="FN653198">
    <property type="protein sequence ID" value="CBY13567.1"/>
    <property type="molecule type" value="Genomic_DNA"/>
</dbReference>
<evidence type="ECO:0000313" key="1">
    <source>
        <dbReference type="EMBL" id="CBY13567.1"/>
    </source>
</evidence>
<organism evidence="1">
    <name type="scientific">Oikopleura dioica</name>
    <name type="common">Tunicate</name>
    <dbReference type="NCBI Taxonomy" id="34765"/>
    <lineage>
        <taxon>Eukaryota</taxon>
        <taxon>Metazoa</taxon>
        <taxon>Chordata</taxon>
        <taxon>Tunicata</taxon>
        <taxon>Appendicularia</taxon>
        <taxon>Copelata</taxon>
        <taxon>Oikopleuridae</taxon>
        <taxon>Oikopleura</taxon>
    </lineage>
</organism>
<accession>E4XV36</accession>
<proteinExistence type="predicted"/>
<keyword evidence="2" id="KW-1185">Reference proteome</keyword>
<gene>
    <name evidence="1" type="ORF">GSOID_T00005361001</name>
</gene>